<organism evidence="1 2">
    <name type="scientific">Thermus thermophilus (strain SG0.5JP17-16)</name>
    <dbReference type="NCBI Taxonomy" id="762633"/>
    <lineage>
        <taxon>Bacteria</taxon>
        <taxon>Thermotogati</taxon>
        <taxon>Deinococcota</taxon>
        <taxon>Deinococci</taxon>
        <taxon>Thermales</taxon>
        <taxon>Thermaceae</taxon>
        <taxon>Thermus</taxon>
    </lineage>
</organism>
<dbReference type="EMBL" id="CP002777">
    <property type="protein sequence ID" value="AEG32738.1"/>
    <property type="molecule type" value="Genomic_DNA"/>
</dbReference>
<accession>F6DDB1</accession>
<reference evidence="1" key="1">
    <citation type="submission" date="2011-05" db="EMBL/GenBank/DDBJ databases">
        <title>Complete sequence of chromosome of Thermus thermophilus SG0.5JP17-16.</title>
        <authorList>
            <consortium name="US DOE Joint Genome Institute"/>
            <person name="Lucas S."/>
            <person name="Han J."/>
            <person name="Lapidus A."/>
            <person name="Cheng J.-F."/>
            <person name="Goodwin L."/>
            <person name="Pitluck S."/>
            <person name="Peters L."/>
            <person name="Mikhailova N."/>
            <person name="Teshima H."/>
            <person name="Han C."/>
            <person name="Tapia R."/>
            <person name="Land M."/>
            <person name="Hauser L."/>
            <person name="Kyrpides N."/>
            <person name="Ivanova N."/>
            <person name="Pagani I."/>
            <person name="Allgaier M."/>
            <person name="Hugenholtz P."/>
            <person name="Singer S."/>
            <person name="Gladden J."/>
            <person name="Woyke T."/>
        </authorList>
    </citation>
    <scope>NUCLEOTIDE SEQUENCE</scope>
    <source>
        <strain evidence="1">SG0.5JP17-16</strain>
    </source>
</reference>
<name>F6DDB1_THETG</name>
<proteinExistence type="predicted"/>
<dbReference type="Proteomes" id="UP000009233">
    <property type="component" value="Chromosome"/>
</dbReference>
<dbReference type="HOGENOM" id="CLU_2541514_0_0_0"/>
<protein>
    <submittedName>
        <fullName evidence="1">Uncharacterized protein</fullName>
    </submittedName>
</protein>
<dbReference type="PATRIC" id="fig|762633.3.peg.311"/>
<evidence type="ECO:0000313" key="1">
    <source>
        <dbReference type="EMBL" id="AEG32738.1"/>
    </source>
</evidence>
<dbReference type="AlphaFoldDB" id="F6DDB1"/>
<dbReference type="KEGG" id="tts:Ththe16_0307"/>
<evidence type="ECO:0000313" key="2">
    <source>
        <dbReference type="Proteomes" id="UP000009233"/>
    </source>
</evidence>
<sequence>MGKRRSAVASDFPDHLRQVKPTHLLKTYGFGFADPLDGHLLGDLRRRARRLLDLGPNALSIGLDPDRPSCPAQARHGLLSPGF</sequence>
<gene>
    <name evidence="1" type="ordered locus">Ththe16_0307</name>
</gene>